<dbReference type="InterPro" id="IPR020119">
    <property type="entry name" value="PsdUridine_synth_TruD_CS"/>
</dbReference>
<keyword evidence="2" id="KW-0819">tRNA processing</keyword>
<dbReference type="GO" id="GO:0008033">
    <property type="term" value="P:tRNA processing"/>
    <property type="evidence" value="ECO:0007669"/>
    <property type="project" value="UniProtKB-KW"/>
</dbReference>
<feature type="region of interest" description="Disordered" evidence="4">
    <location>
        <begin position="672"/>
        <end position="725"/>
    </location>
</feature>
<dbReference type="EMBL" id="AYKW01000001">
    <property type="protein sequence ID" value="PIL37084.1"/>
    <property type="molecule type" value="Genomic_DNA"/>
</dbReference>
<dbReference type="InterPro" id="IPR001656">
    <property type="entry name" value="PsdUridine_synth_TruD"/>
</dbReference>
<evidence type="ECO:0000256" key="1">
    <source>
        <dbReference type="ARBA" id="ARBA00007953"/>
    </source>
</evidence>
<dbReference type="Proteomes" id="UP000230002">
    <property type="component" value="Unassembled WGS sequence"/>
</dbReference>
<evidence type="ECO:0000256" key="3">
    <source>
        <dbReference type="ARBA" id="ARBA00023235"/>
    </source>
</evidence>
<dbReference type="InterPro" id="IPR011760">
    <property type="entry name" value="PsdUridine_synth_TruD_insert"/>
</dbReference>
<feature type="region of interest" description="Disordered" evidence="4">
    <location>
        <begin position="1"/>
        <end position="31"/>
    </location>
</feature>
<dbReference type="Pfam" id="PF01142">
    <property type="entry name" value="TruD"/>
    <property type="match status" value="1"/>
</dbReference>
<feature type="region of interest" description="Disordered" evidence="4">
    <location>
        <begin position="241"/>
        <end position="332"/>
    </location>
</feature>
<keyword evidence="3" id="KW-0413">Isomerase</keyword>
<evidence type="ECO:0000256" key="2">
    <source>
        <dbReference type="ARBA" id="ARBA00022694"/>
    </source>
</evidence>
<feature type="compositionally biased region" description="Acidic residues" evidence="4">
    <location>
        <begin position="201"/>
        <end position="213"/>
    </location>
</feature>
<dbReference type="OrthoDB" id="447290at2759"/>
<feature type="region of interest" description="Disordered" evidence="4">
    <location>
        <begin position="367"/>
        <end position="397"/>
    </location>
</feature>
<reference evidence="6 7" key="1">
    <citation type="journal article" date="2015" name="Sci. Rep.">
        <title>Chromosome-level genome map provides insights into diverse defense mechanisms in the medicinal fungus Ganoderma sinense.</title>
        <authorList>
            <person name="Zhu Y."/>
            <person name="Xu J."/>
            <person name="Sun C."/>
            <person name="Zhou S."/>
            <person name="Xu H."/>
            <person name="Nelson D.R."/>
            <person name="Qian J."/>
            <person name="Song J."/>
            <person name="Luo H."/>
            <person name="Xiang L."/>
            <person name="Li Y."/>
            <person name="Xu Z."/>
            <person name="Ji A."/>
            <person name="Wang L."/>
            <person name="Lu S."/>
            <person name="Hayward A."/>
            <person name="Sun W."/>
            <person name="Li X."/>
            <person name="Schwartz D.C."/>
            <person name="Wang Y."/>
            <person name="Chen S."/>
        </authorList>
    </citation>
    <scope>NUCLEOTIDE SEQUENCE [LARGE SCALE GENOMIC DNA]</scope>
    <source>
        <strain evidence="6 7">ZZ0214-1</strain>
    </source>
</reference>
<gene>
    <name evidence="6" type="ORF">GSI_00776</name>
</gene>
<feature type="region of interest" description="Disordered" evidence="4">
    <location>
        <begin position="141"/>
        <end position="223"/>
    </location>
</feature>
<organism evidence="6 7">
    <name type="scientific">Ganoderma sinense ZZ0214-1</name>
    <dbReference type="NCBI Taxonomy" id="1077348"/>
    <lineage>
        <taxon>Eukaryota</taxon>
        <taxon>Fungi</taxon>
        <taxon>Dikarya</taxon>
        <taxon>Basidiomycota</taxon>
        <taxon>Agaricomycotina</taxon>
        <taxon>Agaricomycetes</taxon>
        <taxon>Polyporales</taxon>
        <taxon>Polyporaceae</taxon>
        <taxon>Ganoderma</taxon>
    </lineage>
</organism>
<feature type="compositionally biased region" description="Basic residues" evidence="4">
    <location>
        <begin position="285"/>
        <end position="297"/>
    </location>
</feature>
<dbReference type="PIRSF" id="PIRSF037016">
    <property type="entry name" value="Pseudouridin_synth_euk_prd"/>
    <property type="match status" value="1"/>
</dbReference>
<dbReference type="GO" id="GO:0003723">
    <property type="term" value="F:RNA binding"/>
    <property type="evidence" value="ECO:0007669"/>
    <property type="project" value="InterPro"/>
</dbReference>
<feature type="compositionally biased region" description="Gly residues" evidence="4">
    <location>
        <begin position="298"/>
        <end position="309"/>
    </location>
</feature>
<dbReference type="GO" id="GO:0001522">
    <property type="term" value="P:pseudouridine synthesis"/>
    <property type="evidence" value="ECO:0007669"/>
    <property type="project" value="InterPro"/>
</dbReference>
<dbReference type="SUPFAM" id="SSF55120">
    <property type="entry name" value="Pseudouridine synthase"/>
    <property type="match status" value="1"/>
</dbReference>
<feature type="compositionally biased region" description="Basic and acidic residues" evidence="4">
    <location>
        <begin position="384"/>
        <end position="394"/>
    </location>
</feature>
<proteinExistence type="inferred from homology"/>
<evidence type="ECO:0000313" key="6">
    <source>
        <dbReference type="EMBL" id="PIL37084.1"/>
    </source>
</evidence>
<dbReference type="Gene3D" id="3.30.2350.20">
    <property type="entry name" value="TruD, catalytic domain"/>
    <property type="match status" value="2"/>
</dbReference>
<feature type="compositionally biased region" description="Acidic residues" evidence="4">
    <location>
        <begin position="682"/>
        <end position="705"/>
    </location>
</feature>
<evidence type="ECO:0000256" key="4">
    <source>
        <dbReference type="SAM" id="MobiDB-lite"/>
    </source>
</evidence>
<dbReference type="PANTHER" id="PTHR13326:SF21">
    <property type="entry name" value="PSEUDOURIDYLATE SYNTHASE PUS7L"/>
    <property type="match status" value="1"/>
</dbReference>
<dbReference type="PROSITE" id="PS01268">
    <property type="entry name" value="UPF0024"/>
    <property type="match status" value="1"/>
</dbReference>
<dbReference type="GO" id="GO:0005634">
    <property type="term" value="C:nucleus"/>
    <property type="evidence" value="ECO:0007669"/>
    <property type="project" value="TreeGrafter"/>
</dbReference>
<name>A0A2G8STK1_9APHY</name>
<evidence type="ECO:0000259" key="5">
    <source>
        <dbReference type="PROSITE" id="PS50984"/>
    </source>
</evidence>
<feature type="region of interest" description="Disordered" evidence="4">
    <location>
        <begin position="861"/>
        <end position="893"/>
    </location>
</feature>
<feature type="compositionally biased region" description="Gly residues" evidence="4">
    <location>
        <begin position="370"/>
        <end position="383"/>
    </location>
</feature>
<dbReference type="GO" id="GO:0009982">
    <property type="term" value="F:pseudouridine synthase activity"/>
    <property type="evidence" value="ECO:0007669"/>
    <property type="project" value="InterPro"/>
</dbReference>
<evidence type="ECO:0000313" key="7">
    <source>
        <dbReference type="Proteomes" id="UP000230002"/>
    </source>
</evidence>
<dbReference type="CDD" id="cd02576">
    <property type="entry name" value="PseudoU_synth_ScPUS7"/>
    <property type="match status" value="1"/>
</dbReference>
<comment type="caution">
    <text evidence="6">The sequence shown here is derived from an EMBL/GenBank/DDBJ whole genome shotgun (WGS) entry which is preliminary data.</text>
</comment>
<dbReference type="AlphaFoldDB" id="A0A2G8STK1"/>
<protein>
    <recommendedName>
        <fullName evidence="5">TRUD domain-containing protein</fullName>
    </recommendedName>
</protein>
<keyword evidence="7" id="KW-1185">Reference proteome</keyword>
<feature type="compositionally biased region" description="Polar residues" evidence="4">
    <location>
        <begin position="861"/>
        <end position="875"/>
    </location>
</feature>
<dbReference type="InterPro" id="IPR020103">
    <property type="entry name" value="PsdUridine_synth_cat_dom_sf"/>
</dbReference>
<dbReference type="PROSITE" id="PS50984">
    <property type="entry name" value="TRUD"/>
    <property type="match status" value="1"/>
</dbReference>
<feature type="domain" description="TRUD" evidence="5">
    <location>
        <begin position="531"/>
        <end position="796"/>
    </location>
</feature>
<sequence>MSSSPKTRSRELDTTDEPCAKRPKVNGADEDMLMSRDSVVAVVNIADLEDQESMDVDAKEDEPATLLPPSHALLNTKPPVYGPDGSMQQIMETDVGISEYIGFDVPKIEGIIKQRFTDFLVNEVDQDSQVIHLKALAMPSSFKKGPDATPAEVSVPSEPVGKVVEENNNPGASATAPEQPPEVVVADPSLDTTQHSSSEEPKDEEEIPQDDEPWPERFTESLKPFLSESVIGRVKDLYLEGPEPPFVSDSGWAGRQAKVAGGSGDIMETDSVPESAPEETELKGRGKRGRDRGRGSRGGRGGRGGGRSGRPGAKEDHRKVLSDPIASKETRTGLHQIIRDLFGGKLDTETDTTAPPSGEGSRIVIKWSRRGGGGGRGRGGGRSGRTEGGGRGERGNYPPYIHFTLQKTNRDTQDALAHLSRTLHCNVKDLSVAGTKDKRGVTVQRVSLRRGNKTVEDVWKMANGLNGRRTMEEALTQRGERGVRVTDFNYRRASLELGMLKGNAFVITLRNVHVDSMETLDRAMNIIKTKGFINYYGMQRFGTACIPTHTIGLALLKGDWHSAVSLILQNRPGEHPDVVAARNAWLVDKDLDRALELMPRRVVAERCILESYQKQKGDTRNAMGALSTIPRNLRLMYIHAYQSYVWNAIVSERIRTYGTDKPVVGDLVFEETSSSNAGAGDQDAEAALEDAGGDDVPEDRADNEDGGNSTSNRSKKRSRKAWERPKVKALTQEDLDKYTIFDVIMPLPGKDVDFPGGALGERYREFLKADGLDPDNFVRKQRDYTLGGSYRSILHLPKELSWTVMKYTDPDVPLAQSDEDKLLELPPSVSDENGKFLALQIHLQLGTAAYATMALREVTKTETSSHYQTSLTQASEDQKYRTAEGGAEVEETE</sequence>
<dbReference type="InterPro" id="IPR042214">
    <property type="entry name" value="TruD_catalytic"/>
</dbReference>
<dbReference type="NCBIfam" id="TIGR00094">
    <property type="entry name" value="tRNA_TruD_broad"/>
    <property type="match status" value="1"/>
</dbReference>
<feature type="compositionally biased region" description="Basic and acidic residues" evidence="4">
    <location>
        <begin position="312"/>
        <end position="332"/>
    </location>
</feature>
<dbReference type="STRING" id="1077348.A0A2G8STK1"/>
<dbReference type="PANTHER" id="PTHR13326">
    <property type="entry name" value="TRNA PSEUDOURIDINE SYNTHASE D"/>
    <property type="match status" value="1"/>
</dbReference>
<comment type="similarity">
    <text evidence="1">Belongs to the pseudouridine synthase TruD family.</text>
</comment>
<accession>A0A2G8STK1</accession>